<dbReference type="InterPro" id="IPR011008">
    <property type="entry name" value="Dimeric_a/b-barrel"/>
</dbReference>
<name>A0A2K4DTL1_9STAP</name>
<dbReference type="GeneID" id="48888987"/>
<dbReference type="Proteomes" id="UP000242088">
    <property type="component" value="Unassembled WGS sequence"/>
</dbReference>
<evidence type="ECO:0000313" key="8">
    <source>
        <dbReference type="Proteomes" id="UP000242547"/>
    </source>
</evidence>
<dbReference type="SUPFAM" id="SSF54909">
    <property type="entry name" value="Dimeric alpha+beta barrel"/>
    <property type="match status" value="1"/>
</dbReference>
<dbReference type="Pfam" id="PF03992">
    <property type="entry name" value="ABM"/>
    <property type="match status" value="1"/>
</dbReference>
<dbReference type="InterPro" id="IPR007138">
    <property type="entry name" value="ABM_dom"/>
</dbReference>
<comment type="similarity">
    <text evidence="1">Belongs to the TRAP family.</text>
</comment>
<dbReference type="PANTHER" id="PTHR34474">
    <property type="entry name" value="SIGNAL TRANSDUCTION PROTEIN TRAP"/>
    <property type="match status" value="1"/>
</dbReference>
<dbReference type="Proteomes" id="UP000242547">
    <property type="component" value="Unassembled WGS sequence"/>
</dbReference>
<dbReference type="EMBL" id="PYZI01000005">
    <property type="protein sequence ID" value="PTF14177.1"/>
    <property type="molecule type" value="Genomic_DNA"/>
</dbReference>
<dbReference type="Gene3D" id="3.30.70.100">
    <property type="match status" value="1"/>
</dbReference>
<protein>
    <recommendedName>
        <fullName evidence="2">Signal transduction protein TRAP</fullName>
    </recommendedName>
    <alternativeName>
        <fullName evidence="3">Target of RNAIII-activating protein</fullName>
    </alternativeName>
</protein>
<evidence type="ECO:0000259" key="4">
    <source>
        <dbReference type="PROSITE" id="PS51725"/>
    </source>
</evidence>
<organism evidence="5 8">
    <name type="scientific">Staphylococcus devriesei</name>
    <dbReference type="NCBI Taxonomy" id="586733"/>
    <lineage>
        <taxon>Bacteria</taxon>
        <taxon>Bacillati</taxon>
        <taxon>Bacillota</taxon>
        <taxon>Bacilli</taxon>
        <taxon>Bacillales</taxon>
        <taxon>Staphylococcaceae</taxon>
        <taxon>Staphylococcus</taxon>
    </lineage>
</organism>
<reference evidence="5" key="3">
    <citation type="submission" date="2018-03" db="EMBL/GenBank/DDBJ databases">
        <authorList>
            <person name="Keele B.F."/>
        </authorList>
    </citation>
    <scope>NUCLEOTIDE SEQUENCE</scope>
    <source>
        <strain evidence="5">SNUC 761</strain>
    </source>
</reference>
<dbReference type="AlphaFoldDB" id="A0A2K4DTL1"/>
<accession>A0A2K4DTL1</accession>
<reference evidence="6" key="2">
    <citation type="submission" date="2018-03" db="EMBL/GenBank/DDBJ databases">
        <authorList>
            <person name="Naushad S."/>
        </authorList>
    </citation>
    <scope>NUCLEOTIDE SEQUENCE</scope>
    <source>
        <strain evidence="6">SNUC 1409</strain>
    </source>
</reference>
<dbReference type="OrthoDB" id="384737at2"/>
<evidence type="ECO:0000256" key="3">
    <source>
        <dbReference type="ARBA" id="ARBA00032861"/>
    </source>
</evidence>
<evidence type="ECO:0000313" key="6">
    <source>
        <dbReference type="EMBL" id="PTF14177.1"/>
    </source>
</evidence>
<gene>
    <name evidence="5" type="ORF">BUY44_09520</name>
    <name evidence="6" type="ORF">BUY47_05885</name>
</gene>
<evidence type="ECO:0000256" key="2">
    <source>
        <dbReference type="ARBA" id="ARBA00018486"/>
    </source>
</evidence>
<dbReference type="InterPro" id="IPR050404">
    <property type="entry name" value="Heme-degrading_MO"/>
</dbReference>
<dbReference type="RefSeq" id="WP_103165676.1">
    <property type="nucleotide sequence ID" value="NZ_CP130489.1"/>
</dbReference>
<comment type="caution">
    <text evidence="5">The sequence shown here is derived from an EMBL/GenBank/DDBJ whole genome shotgun (WGS) entry which is preliminary data.</text>
</comment>
<dbReference type="EMBL" id="PYZL01000075">
    <property type="protein sequence ID" value="PTE71503.1"/>
    <property type="molecule type" value="Genomic_DNA"/>
</dbReference>
<sequence>MFMAENYLQLKKGSAKETAARFNNRQGIENIKGFKDMIVTITNDTNDVDEVKILTIWESKDAFNNWLHSDEFKNAHKNVRQHSEDSESPILKNEVSTYEVAYKYKQYEK</sequence>
<evidence type="ECO:0000256" key="1">
    <source>
        <dbReference type="ARBA" id="ARBA00009267"/>
    </source>
</evidence>
<proteinExistence type="inferred from homology"/>
<reference evidence="7 8" key="1">
    <citation type="journal article" date="2016" name="Front. Microbiol.">
        <title>Comprehensive Phylogenetic Analysis of Bovine Non-aureus Staphylococci Species Based on Whole-Genome Sequencing.</title>
        <authorList>
            <person name="Naushad S."/>
            <person name="Barkema H.W."/>
            <person name="Luby C."/>
            <person name="Condas L.A."/>
            <person name="Nobrega D.B."/>
            <person name="Carson D.A."/>
            <person name="De Buck J."/>
        </authorList>
    </citation>
    <scope>NUCLEOTIDE SEQUENCE [LARGE SCALE GENOMIC DNA]</scope>
    <source>
        <strain evidence="6 7">SNUC 1409</strain>
        <strain evidence="5 8">SNUC 761</strain>
    </source>
</reference>
<evidence type="ECO:0000313" key="7">
    <source>
        <dbReference type="Proteomes" id="UP000242088"/>
    </source>
</evidence>
<dbReference type="PROSITE" id="PS51725">
    <property type="entry name" value="ABM"/>
    <property type="match status" value="1"/>
</dbReference>
<evidence type="ECO:0000313" key="5">
    <source>
        <dbReference type="EMBL" id="PTE71503.1"/>
    </source>
</evidence>
<feature type="domain" description="ABM" evidence="4">
    <location>
        <begin position="2"/>
        <end position="91"/>
    </location>
</feature>
<keyword evidence="7" id="KW-1185">Reference proteome</keyword>
<dbReference type="PANTHER" id="PTHR34474:SF4">
    <property type="entry name" value="HEME OXYGENASE (STAPHYLOBILIN-PRODUCING) 1"/>
    <property type="match status" value="1"/>
</dbReference>